<evidence type="ECO:0000256" key="3">
    <source>
        <dbReference type="ARBA" id="ARBA00022475"/>
    </source>
</evidence>
<organism evidence="9 10">
    <name type="scientific">Vulgatibacter incomptus</name>
    <dbReference type="NCBI Taxonomy" id="1391653"/>
    <lineage>
        <taxon>Bacteria</taxon>
        <taxon>Pseudomonadati</taxon>
        <taxon>Myxococcota</taxon>
        <taxon>Myxococcia</taxon>
        <taxon>Myxococcales</taxon>
        <taxon>Cystobacterineae</taxon>
        <taxon>Vulgatibacteraceae</taxon>
        <taxon>Vulgatibacter</taxon>
    </lineage>
</organism>
<protein>
    <submittedName>
        <fullName evidence="9">ABC-type putative sulfate transporter, permease protein</fullName>
    </submittedName>
</protein>
<dbReference type="Proteomes" id="UP000055590">
    <property type="component" value="Chromosome"/>
</dbReference>
<dbReference type="CDD" id="cd06261">
    <property type="entry name" value="TM_PBP2"/>
    <property type="match status" value="1"/>
</dbReference>
<dbReference type="PROSITE" id="PS50928">
    <property type="entry name" value="ABC_TM1"/>
    <property type="match status" value="1"/>
</dbReference>
<dbReference type="AlphaFoldDB" id="A0A0K1P896"/>
<evidence type="ECO:0000256" key="4">
    <source>
        <dbReference type="ARBA" id="ARBA00022692"/>
    </source>
</evidence>
<dbReference type="GO" id="GO:0055085">
    <property type="term" value="P:transmembrane transport"/>
    <property type="evidence" value="ECO:0007669"/>
    <property type="project" value="InterPro"/>
</dbReference>
<reference evidence="9 10" key="1">
    <citation type="submission" date="2015-08" db="EMBL/GenBank/DDBJ databases">
        <authorList>
            <person name="Babu N.S."/>
            <person name="Beckwith C.J."/>
            <person name="Beseler K.G."/>
            <person name="Brison A."/>
            <person name="Carone J.V."/>
            <person name="Caskin T.P."/>
            <person name="Diamond M."/>
            <person name="Durham M.E."/>
            <person name="Foxe J.M."/>
            <person name="Go M."/>
            <person name="Henderson B.A."/>
            <person name="Jones I.B."/>
            <person name="McGettigan J.A."/>
            <person name="Micheletti S.J."/>
            <person name="Nasrallah M.E."/>
            <person name="Ortiz D."/>
            <person name="Piller C.R."/>
            <person name="Privatt S.R."/>
            <person name="Schneider S.L."/>
            <person name="Sharp S."/>
            <person name="Smith T.C."/>
            <person name="Stanton J.D."/>
            <person name="Ullery H.E."/>
            <person name="Wilson R.J."/>
            <person name="Serrano M.G."/>
            <person name="Buck G."/>
            <person name="Lee V."/>
            <person name="Wang Y."/>
            <person name="Carvalho R."/>
            <person name="Voegtly L."/>
            <person name="Shi R."/>
            <person name="Duckworth R."/>
            <person name="Johnson A."/>
            <person name="Loviza R."/>
            <person name="Walstead R."/>
            <person name="Shah Z."/>
            <person name="Kiflezghi M."/>
            <person name="Wade K."/>
            <person name="Ball S.L."/>
            <person name="Bradley K.W."/>
            <person name="Asai D.J."/>
            <person name="Bowman C.A."/>
            <person name="Russell D.A."/>
            <person name="Pope W.H."/>
            <person name="Jacobs-Sera D."/>
            <person name="Hendrix R.W."/>
            <person name="Hatfull G.F."/>
        </authorList>
    </citation>
    <scope>NUCLEOTIDE SEQUENCE [LARGE SCALE GENOMIC DNA]</scope>
    <source>
        <strain evidence="9 10">DSM 27710</strain>
    </source>
</reference>
<comment type="subcellular location">
    <subcellularLocation>
        <location evidence="1 7">Cell membrane</location>
        <topology evidence="1 7">Multi-pass membrane protein</topology>
    </subcellularLocation>
</comment>
<dbReference type="Gene3D" id="1.10.3720.10">
    <property type="entry name" value="MetI-like"/>
    <property type="match status" value="1"/>
</dbReference>
<dbReference type="PATRIC" id="fig|1391653.3.peg.129"/>
<feature type="transmembrane region" description="Helical" evidence="7">
    <location>
        <begin position="21"/>
        <end position="43"/>
    </location>
</feature>
<dbReference type="Pfam" id="PF00528">
    <property type="entry name" value="BPD_transp_1"/>
    <property type="match status" value="1"/>
</dbReference>
<evidence type="ECO:0000256" key="1">
    <source>
        <dbReference type="ARBA" id="ARBA00004651"/>
    </source>
</evidence>
<evidence type="ECO:0000313" key="9">
    <source>
        <dbReference type="EMBL" id="AKU89735.1"/>
    </source>
</evidence>
<name>A0A0K1P896_9BACT</name>
<dbReference type="OrthoDB" id="5322475at2"/>
<dbReference type="SUPFAM" id="SSF161098">
    <property type="entry name" value="MetI-like"/>
    <property type="match status" value="1"/>
</dbReference>
<feature type="domain" description="ABC transmembrane type-1" evidence="8">
    <location>
        <begin position="77"/>
        <end position="257"/>
    </location>
</feature>
<comment type="similarity">
    <text evidence="7">Belongs to the binding-protein-dependent transport system permease family.</text>
</comment>
<sequence>MAQRARSTSIAIVAIRDRAPGAVISGIRRAGSIGLLLVLWGLISRFGPWPPWIFPGPIEVSKSLVELFRNGSLLPAIWISILRLMAGYGLSLVGGIPLGLLIARNRFADELLGTPVLGLEALPSITWLPVALLWFGLSETAILFVVVAGSILSIAIAAEAGVRNLNPSWIRAARTLGSKGFRLYTTVLFPASLPALVAGAKLGWTFSWRSLMAAELLFVSGGLGQLLETGRELNDVSKIFAVMVVITLIGFCTEKLLFGPLERAVRRRFGTDVQT</sequence>
<evidence type="ECO:0000259" key="8">
    <source>
        <dbReference type="PROSITE" id="PS50928"/>
    </source>
</evidence>
<keyword evidence="2 7" id="KW-0813">Transport</keyword>
<keyword evidence="4 7" id="KW-0812">Transmembrane</keyword>
<gene>
    <name evidence="9" type="ORF">AKJ08_0122</name>
</gene>
<dbReference type="GO" id="GO:0005886">
    <property type="term" value="C:plasma membrane"/>
    <property type="evidence" value="ECO:0007669"/>
    <property type="project" value="UniProtKB-SubCell"/>
</dbReference>
<dbReference type="KEGG" id="vin:AKJ08_0122"/>
<evidence type="ECO:0000256" key="7">
    <source>
        <dbReference type="RuleBase" id="RU363032"/>
    </source>
</evidence>
<feature type="transmembrane region" description="Helical" evidence="7">
    <location>
        <begin position="239"/>
        <end position="258"/>
    </location>
</feature>
<dbReference type="PANTHER" id="PTHR30151">
    <property type="entry name" value="ALKANE SULFONATE ABC TRANSPORTER-RELATED, MEMBRANE SUBUNIT"/>
    <property type="match status" value="1"/>
</dbReference>
<accession>A0A0K1P896</accession>
<keyword evidence="10" id="KW-1185">Reference proteome</keyword>
<evidence type="ECO:0000256" key="5">
    <source>
        <dbReference type="ARBA" id="ARBA00022989"/>
    </source>
</evidence>
<keyword evidence="5 7" id="KW-1133">Transmembrane helix</keyword>
<proteinExistence type="inferred from homology"/>
<dbReference type="InterPro" id="IPR000515">
    <property type="entry name" value="MetI-like"/>
</dbReference>
<evidence type="ECO:0000313" key="10">
    <source>
        <dbReference type="Proteomes" id="UP000055590"/>
    </source>
</evidence>
<evidence type="ECO:0000256" key="6">
    <source>
        <dbReference type="ARBA" id="ARBA00023136"/>
    </source>
</evidence>
<feature type="transmembrane region" description="Helical" evidence="7">
    <location>
        <begin position="76"/>
        <end position="103"/>
    </location>
</feature>
<dbReference type="EMBL" id="CP012332">
    <property type="protein sequence ID" value="AKU89735.1"/>
    <property type="molecule type" value="Genomic_DNA"/>
</dbReference>
<dbReference type="InterPro" id="IPR035906">
    <property type="entry name" value="MetI-like_sf"/>
</dbReference>
<feature type="transmembrane region" description="Helical" evidence="7">
    <location>
        <begin position="141"/>
        <end position="162"/>
    </location>
</feature>
<keyword evidence="6 7" id="KW-0472">Membrane</keyword>
<dbReference type="STRING" id="1391653.AKJ08_0122"/>
<feature type="transmembrane region" description="Helical" evidence="7">
    <location>
        <begin position="183"/>
        <end position="204"/>
    </location>
</feature>
<feature type="transmembrane region" description="Helical" evidence="7">
    <location>
        <begin position="115"/>
        <end position="135"/>
    </location>
</feature>
<keyword evidence="3" id="KW-1003">Cell membrane</keyword>
<dbReference type="PANTHER" id="PTHR30151:SF0">
    <property type="entry name" value="ABC TRANSPORTER PERMEASE PROTEIN MJ0413-RELATED"/>
    <property type="match status" value="1"/>
</dbReference>
<evidence type="ECO:0000256" key="2">
    <source>
        <dbReference type="ARBA" id="ARBA00022448"/>
    </source>
</evidence>
<dbReference type="RefSeq" id="WP_082342487.1">
    <property type="nucleotide sequence ID" value="NZ_CP012332.1"/>
</dbReference>